<comment type="caution">
    <text evidence="1">The sequence shown here is derived from an EMBL/GenBank/DDBJ whole genome shotgun (WGS) entry which is preliminary data.</text>
</comment>
<name>A0ABW3CKB5_9ACTN</name>
<dbReference type="EMBL" id="JBHTIR010002762">
    <property type="protein sequence ID" value="MFD0854197.1"/>
    <property type="molecule type" value="Genomic_DNA"/>
</dbReference>
<feature type="non-terminal residue" evidence="1">
    <location>
        <position position="74"/>
    </location>
</feature>
<reference evidence="2" key="1">
    <citation type="journal article" date="2019" name="Int. J. Syst. Evol. Microbiol.">
        <title>The Global Catalogue of Microorganisms (GCM) 10K type strain sequencing project: providing services to taxonomists for standard genome sequencing and annotation.</title>
        <authorList>
            <consortium name="The Broad Institute Genomics Platform"/>
            <consortium name="The Broad Institute Genome Sequencing Center for Infectious Disease"/>
            <person name="Wu L."/>
            <person name="Ma J."/>
        </authorList>
    </citation>
    <scope>NUCLEOTIDE SEQUENCE [LARGE SCALE GENOMIC DNA]</scope>
    <source>
        <strain evidence="2">JCM 31696</strain>
    </source>
</reference>
<gene>
    <name evidence="1" type="ORF">ACFQ07_18310</name>
</gene>
<keyword evidence="2" id="KW-1185">Reference proteome</keyword>
<sequence length="74" mass="7732">MNSTAHRLPEVRFLTSGHVTDAAKTSAEQALREALTGVQGEITSVAVTISVVAGDALPRPALVQTVVEVNGHRV</sequence>
<accession>A0ABW3CKB5</accession>
<protein>
    <submittedName>
        <fullName evidence="1">Uncharacterized protein</fullName>
    </submittedName>
</protein>
<proteinExistence type="predicted"/>
<dbReference type="Proteomes" id="UP001597083">
    <property type="component" value="Unassembled WGS sequence"/>
</dbReference>
<organism evidence="1 2">
    <name type="scientific">Actinomadura adrarensis</name>
    <dbReference type="NCBI Taxonomy" id="1819600"/>
    <lineage>
        <taxon>Bacteria</taxon>
        <taxon>Bacillati</taxon>
        <taxon>Actinomycetota</taxon>
        <taxon>Actinomycetes</taxon>
        <taxon>Streptosporangiales</taxon>
        <taxon>Thermomonosporaceae</taxon>
        <taxon>Actinomadura</taxon>
    </lineage>
</organism>
<evidence type="ECO:0000313" key="1">
    <source>
        <dbReference type="EMBL" id="MFD0854197.1"/>
    </source>
</evidence>
<evidence type="ECO:0000313" key="2">
    <source>
        <dbReference type="Proteomes" id="UP001597083"/>
    </source>
</evidence>